<dbReference type="WBParaSite" id="HCON_00030700-00001">
    <property type="protein sequence ID" value="HCON_00030700-00001"/>
    <property type="gene ID" value="HCON_00030700"/>
</dbReference>
<evidence type="ECO:0000313" key="4">
    <source>
        <dbReference type="WBParaSite" id="HCON_00030700-00001"/>
    </source>
</evidence>
<name>A0A7I4XYJ3_HAECO</name>
<keyword evidence="2" id="KW-0472">Membrane</keyword>
<dbReference type="OMA" id="MVAAKWI"/>
<keyword evidence="2" id="KW-1133">Transmembrane helix</keyword>
<evidence type="ECO:0000256" key="1">
    <source>
        <dbReference type="SAM" id="MobiDB-lite"/>
    </source>
</evidence>
<proteinExistence type="predicted"/>
<accession>A0A7I4XYJ3</accession>
<evidence type="ECO:0000256" key="2">
    <source>
        <dbReference type="SAM" id="Phobius"/>
    </source>
</evidence>
<reference evidence="4" key="1">
    <citation type="submission" date="2020-12" db="UniProtKB">
        <authorList>
            <consortium name="WormBaseParasite"/>
        </authorList>
    </citation>
    <scope>IDENTIFICATION</scope>
    <source>
        <strain evidence="4">MHco3</strain>
    </source>
</reference>
<dbReference type="Proteomes" id="UP000025227">
    <property type="component" value="Unplaced"/>
</dbReference>
<dbReference type="AlphaFoldDB" id="A0A7I4XYJ3"/>
<keyword evidence="3" id="KW-1185">Reference proteome</keyword>
<evidence type="ECO:0000313" key="3">
    <source>
        <dbReference type="Proteomes" id="UP000025227"/>
    </source>
</evidence>
<organism evidence="3 4">
    <name type="scientific">Haemonchus contortus</name>
    <name type="common">Barber pole worm</name>
    <dbReference type="NCBI Taxonomy" id="6289"/>
    <lineage>
        <taxon>Eukaryota</taxon>
        <taxon>Metazoa</taxon>
        <taxon>Ecdysozoa</taxon>
        <taxon>Nematoda</taxon>
        <taxon>Chromadorea</taxon>
        <taxon>Rhabditida</taxon>
        <taxon>Rhabditina</taxon>
        <taxon>Rhabditomorpha</taxon>
        <taxon>Strongyloidea</taxon>
        <taxon>Trichostrongylidae</taxon>
        <taxon>Haemonchus</taxon>
    </lineage>
</organism>
<sequence>MFDSTTVIFLECIFVLVPLYYSMVAAKWIKSTSKVVNVLAEVKSPKKLSEGRLKKLKIEHGDSVSSLSPAEVEMKVKSRRHELGDSNLELSSPKDASSKCDRFI</sequence>
<dbReference type="OrthoDB" id="5808068at2759"/>
<protein>
    <submittedName>
        <fullName evidence="4">DWNN domain-containing protein</fullName>
    </submittedName>
</protein>
<feature type="transmembrane region" description="Helical" evidence="2">
    <location>
        <begin position="6"/>
        <end position="24"/>
    </location>
</feature>
<feature type="region of interest" description="Disordered" evidence="1">
    <location>
        <begin position="83"/>
        <end position="104"/>
    </location>
</feature>
<keyword evidence="2" id="KW-0812">Transmembrane</keyword>